<evidence type="ECO:0008006" key="10">
    <source>
        <dbReference type="Google" id="ProtNLM"/>
    </source>
</evidence>
<evidence type="ECO:0000256" key="7">
    <source>
        <dbReference type="SAM" id="Phobius"/>
    </source>
</evidence>
<keyword evidence="5" id="KW-0496">Mitochondrion</keyword>
<sequence length="201" mass="21597">MAPTGDDDHYRPKDAIAAGVNGALVTGGAGLFAAAIQNSLQKRNVGAWGIFTRGGATIATFTAVGGVYEFSHRAAANLRAKDDHYNNAIGGFLAGSILGVRYCLAGRIPGVLGWGALTAVILSVYEYTGGSLKGFAKDPNVDEYERKEMLRQSRRRPIKETLAEVGEGRSIRPPGYEERRRQRLKETYGIDIHTVSADANV</sequence>
<dbReference type="Proteomes" id="UP001172101">
    <property type="component" value="Unassembled WGS sequence"/>
</dbReference>
<feature type="transmembrane region" description="Helical" evidence="7">
    <location>
        <begin position="88"/>
        <end position="104"/>
    </location>
</feature>
<evidence type="ECO:0000256" key="1">
    <source>
        <dbReference type="ARBA" id="ARBA00004448"/>
    </source>
</evidence>
<name>A0AA40DV83_9PEZI</name>
<evidence type="ECO:0000313" key="8">
    <source>
        <dbReference type="EMBL" id="KAK0712998.1"/>
    </source>
</evidence>
<feature type="transmembrane region" description="Helical" evidence="7">
    <location>
        <begin position="15"/>
        <end position="36"/>
    </location>
</feature>
<dbReference type="RefSeq" id="XP_060294321.1">
    <property type="nucleotide sequence ID" value="XM_060440094.1"/>
</dbReference>
<dbReference type="GO" id="GO:0045271">
    <property type="term" value="C:respiratory chain complex I"/>
    <property type="evidence" value="ECO:0007669"/>
    <property type="project" value="InterPro"/>
</dbReference>
<evidence type="ECO:0000256" key="3">
    <source>
        <dbReference type="ARBA" id="ARBA00022792"/>
    </source>
</evidence>
<evidence type="ECO:0000313" key="9">
    <source>
        <dbReference type="Proteomes" id="UP001172101"/>
    </source>
</evidence>
<evidence type="ECO:0000256" key="6">
    <source>
        <dbReference type="ARBA" id="ARBA00023136"/>
    </source>
</evidence>
<gene>
    <name evidence="8" type="ORF">B0T26DRAFT_677391</name>
</gene>
<keyword evidence="4 7" id="KW-1133">Transmembrane helix</keyword>
<dbReference type="AlphaFoldDB" id="A0AA40DV83"/>
<feature type="transmembrane region" description="Helical" evidence="7">
    <location>
        <begin position="48"/>
        <end position="68"/>
    </location>
</feature>
<keyword evidence="6 7" id="KW-0472">Membrane</keyword>
<keyword evidence="9" id="KW-1185">Reference proteome</keyword>
<evidence type="ECO:0000256" key="5">
    <source>
        <dbReference type="ARBA" id="ARBA00023128"/>
    </source>
</evidence>
<dbReference type="EMBL" id="JAUIRO010000005">
    <property type="protein sequence ID" value="KAK0712998.1"/>
    <property type="molecule type" value="Genomic_DNA"/>
</dbReference>
<feature type="transmembrane region" description="Helical" evidence="7">
    <location>
        <begin position="111"/>
        <end position="128"/>
    </location>
</feature>
<comment type="subcellular location">
    <subcellularLocation>
        <location evidence="1">Mitochondrion inner membrane</location>
        <topology evidence="1">Multi-pass membrane protein</topology>
    </subcellularLocation>
</comment>
<evidence type="ECO:0000256" key="2">
    <source>
        <dbReference type="ARBA" id="ARBA00022692"/>
    </source>
</evidence>
<dbReference type="PANTHER" id="PTHR21382:SF1">
    <property type="entry name" value="NADH DEHYDROGENASE [UBIQUINONE] 1 ALPHA SUBCOMPLEX SUBUNIT 11"/>
    <property type="match status" value="1"/>
</dbReference>
<dbReference type="InterPro" id="IPR039205">
    <property type="entry name" value="NDUFA11"/>
</dbReference>
<evidence type="ECO:0000256" key="4">
    <source>
        <dbReference type="ARBA" id="ARBA00022989"/>
    </source>
</evidence>
<proteinExistence type="predicted"/>
<comment type="caution">
    <text evidence="8">The sequence shown here is derived from an EMBL/GenBank/DDBJ whole genome shotgun (WGS) entry which is preliminary data.</text>
</comment>
<dbReference type="GO" id="GO:0005743">
    <property type="term" value="C:mitochondrial inner membrane"/>
    <property type="evidence" value="ECO:0007669"/>
    <property type="project" value="UniProtKB-SubCell"/>
</dbReference>
<protein>
    <recommendedName>
        <fullName evidence="10">NADH-ubiquinone oxidoreductase 213 kDa subunit</fullName>
    </recommendedName>
</protein>
<organism evidence="8 9">
    <name type="scientific">Lasiosphaeria miniovina</name>
    <dbReference type="NCBI Taxonomy" id="1954250"/>
    <lineage>
        <taxon>Eukaryota</taxon>
        <taxon>Fungi</taxon>
        <taxon>Dikarya</taxon>
        <taxon>Ascomycota</taxon>
        <taxon>Pezizomycotina</taxon>
        <taxon>Sordariomycetes</taxon>
        <taxon>Sordariomycetidae</taxon>
        <taxon>Sordariales</taxon>
        <taxon>Lasiosphaeriaceae</taxon>
        <taxon>Lasiosphaeria</taxon>
    </lineage>
</organism>
<keyword evidence="3" id="KW-0999">Mitochondrion inner membrane</keyword>
<keyword evidence="2 7" id="KW-0812">Transmembrane</keyword>
<accession>A0AA40DV83</accession>
<reference evidence="8" key="1">
    <citation type="submission" date="2023-06" db="EMBL/GenBank/DDBJ databases">
        <title>Genome-scale phylogeny and comparative genomics of the fungal order Sordariales.</title>
        <authorList>
            <consortium name="Lawrence Berkeley National Laboratory"/>
            <person name="Hensen N."/>
            <person name="Bonometti L."/>
            <person name="Westerberg I."/>
            <person name="Brannstrom I.O."/>
            <person name="Guillou S."/>
            <person name="Cros-Aarteil S."/>
            <person name="Calhoun S."/>
            <person name="Haridas S."/>
            <person name="Kuo A."/>
            <person name="Mondo S."/>
            <person name="Pangilinan J."/>
            <person name="Riley R."/>
            <person name="LaButti K."/>
            <person name="Andreopoulos B."/>
            <person name="Lipzen A."/>
            <person name="Chen C."/>
            <person name="Yanf M."/>
            <person name="Daum C."/>
            <person name="Ng V."/>
            <person name="Clum A."/>
            <person name="Steindorff A."/>
            <person name="Ohm R."/>
            <person name="Martin F."/>
            <person name="Silar P."/>
            <person name="Natvig D."/>
            <person name="Lalanne C."/>
            <person name="Gautier V."/>
            <person name="Ament-velasquez S.L."/>
            <person name="Kruys A."/>
            <person name="Hutchinson M.I."/>
            <person name="Powell A.J."/>
            <person name="Barry K."/>
            <person name="Miller A.N."/>
            <person name="Grigoriev I.V."/>
            <person name="Debuchy R."/>
            <person name="Gladieux P."/>
            <person name="Thoren M.H."/>
            <person name="Johannesson H."/>
        </authorList>
    </citation>
    <scope>NUCLEOTIDE SEQUENCE</scope>
    <source>
        <strain evidence="8">SMH2392-1A</strain>
    </source>
</reference>
<dbReference type="GeneID" id="85323364"/>
<dbReference type="GO" id="GO:0006120">
    <property type="term" value="P:mitochondrial electron transport, NADH to ubiquinone"/>
    <property type="evidence" value="ECO:0007669"/>
    <property type="project" value="InterPro"/>
</dbReference>
<dbReference type="PANTHER" id="PTHR21382">
    <property type="entry name" value="NADH-UBIQUINONE OXIDOREDUCTASE SUBUNIT"/>
    <property type="match status" value="1"/>
</dbReference>